<dbReference type="Gene3D" id="3.20.20.190">
    <property type="entry name" value="Phosphatidylinositol (PI) phosphodiesterase"/>
    <property type="match status" value="1"/>
</dbReference>
<feature type="domain" description="GP-PDE" evidence="2">
    <location>
        <begin position="82"/>
        <end position="357"/>
    </location>
</feature>
<dbReference type="Pfam" id="PF03009">
    <property type="entry name" value="GDPD"/>
    <property type="match status" value="1"/>
</dbReference>
<dbReference type="PANTHER" id="PTHR46320">
    <property type="entry name" value="GLYCEROPHOSPHODIESTER PHOSPHODIESTERASE 1"/>
    <property type="match status" value="1"/>
</dbReference>
<evidence type="ECO:0000256" key="1">
    <source>
        <dbReference type="SAM" id="Phobius"/>
    </source>
</evidence>
<name>A0A8K0D395_IGNLU</name>
<dbReference type="SUPFAM" id="SSF51695">
    <property type="entry name" value="PLC-like phosphodiesterases"/>
    <property type="match status" value="1"/>
</dbReference>
<dbReference type="GO" id="GO:0070291">
    <property type="term" value="P:N-acylethanolamine metabolic process"/>
    <property type="evidence" value="ECO:0007669"/>
    <property type="project" value="TreeGrafter"/>
</dbReference>
<accession>A0A8K0D395</accession>
<dbReference type="PANTHER" id="PTHR46320:SF1">
    <property type="entry name" value="GLYCEROPHOSPHODIESTER PHOSPHODIESTERASE 1"/>
    <property type="match status" value="1"/>
</dbReference>
<evidence type="ECO:0000259" key="2">
    <source>
        <dbReference type="PROSITE" id="PS51704"/>
    </source>
</evidence>
<keyword evidence="4" id="KW-1185">Reference proteome</keyword>
<dbReference type="GO" id="GO:0008889">
    <property type="term" value="F:glycerophosphodiester phosphodiesterase activity"/>
    <property type="evidence" value="ECO:0007669"/>
    <property type="project" value="TreeGrafter"/>
</dbReference>
<dbReference type="InterPro" id="IPR017946">
    <property type="entry name" value="PLC-like_Pdiesterase_TIM-brl"/>
</dbReference>
<reference evidence="3" key="1">
    <citation type="submission" date="2019-08" db="EMBL/GenBank/DDBJ databases">
        <title>The genome of the North American firefly Photinus pyralis.</title>
        <authorList>
            <consortium name="Photinus pyralis genome working group"/>
            <person name="Fallon T.R."/>
            <person name="Sander Lower S.E."/>
            <person name="Weng J.-K."/>
        </authorList>
    </citation>
    <scope>NUCLEOTIDE SEQUENCE</scope>
    <source>
        <strain evidence="3">TRF0915ILg1</strain>
        <tissue evidence="3">Whole body</tissue>
    </source>
</reference>
<dbReference type="CDD" id="cd08573">
    <property type="entry name" value="GDPD_GDE1"/>
    <property type="match status" value="1"/>
</dbReference>
<dbReference type="PROSITE" id="PS51704">
    <property type="entry name" value="GP_PDE"/>
    <property type="match status" value="1"/>
</dbReference>
<keyword evidence="1" id="KW-0812">Transmembrane</keyword>
<dbReference type="GO" id="GO:0006644">
    <property type="term" value="P:phospholipid metabolic process"/>
    <property type="evidence" value="ECO:0007669"/>
    <property type="project" value="TreeGrafter"/>
</dbReference>
<dbReference type="OrthoDB" id="197419at2759"/>
<comment type="caution">
    <text evidence="3">The sequence shown here is derived from an EMBL/GenBank/DDBJ whole genome shotgun (WGS) entry which is preliminary data.</text>
</comment>
<dbReference type="EMBL" id="VTPC01005286">
    <property type="protein sequence ID" value="KAF2896207.1"/>
    <property type="molecule type" value="Genomic_DNA"/>
</dbReference>
<dbReference type="InterPro" id="IPR030395">
    <property type="entry name" value="GP_PDE_dom"/>
</dbReference>
<organism evidence="3 4">
    <name type="scientific">Ignelater luminosus</name>
    <name type="common">Cucubano</name>
    <name type="synonym">Pyrophorus luminosus</name>
    <dbReference type="NCBI Taxonomy" id="2038154"/>
    <lineage>
        <taxon>Eukaryota</taxon>
        <taxon>Metazoa</taxon>
        <taxon>Ecdysozoa</taxon>
        <taxon>Arthropoda</taxon>
        <taxon>Hexapoda</taxon>
        <taxon>Insecta</taxon>
        <taxon>Pterygota</taxon>
        <taxon>Neoptera</taxon>
        <taxon>Endopterygota</taxon>
        <taxon>Coleoptera</taxon>
        <taxon>Polyphaga</taxon>
        <taxon>Elateriformia</taxon>
        <taxon>Elateroidea</taxon>
        <taxon>Elateridae</taxon>
        <taxon>Agrypninae</taxon>
        <taxon>Pyrophorini</taxon>
        <taxon>Ignelater</taxon>
    </lineage>
</organism>
<evidence type="ECO:0000313" key="3">
    <source>
        <dbReference type="EMBL" id="KAF2896207.1"/>
    </source>
</evidence>
<proteinExistence type="predicted"/>
<feature type="transmembrane region" description="Helical" evidence="1">
    <location>
        <begin position="9"/>
        <end position="28"/>
    </location>
</feature>
<keyword evidence="1" id="KW-0472">Membrane</keyword>
<evidence type="ECO:0000313" key="4">
    <source>
        <dbReference type="Proteomes" id="UP000801492"/>
    </source>
</evidence>
<protein>
    <recommendedName>
        <fullName evidence="2">GP-PDE domain-containing protein</fullName>
    </recommendedName>
</protein>
<dbReference type="Proteomes" id="UP000801492">
    <property type="component" value="Unassembled WGS sequence"/>
</dbReference>
<dbReference type="GO" id="GO:0006580">
    <property type="term" value="P:ethanolamine metabolic process"/>
    <property type="evidence" value="ECO:0007669"/>
    <property type="project" value="TreeGrafter"/>
</dbReference>
<dbReference type="AlphaFoldDB" id="A0A8K0D395"/>
<gene>
    <name evidence="3" type="ORF">ILUMI_09966</name>
</gene>
<keyword evidence="1" id="KW-1133">Transmembrane helix</keyword>
<feature type="transmembrane region" description="Helical" evidence="1">
    <location>
        <begin position="34"/>
        <end position="52"/>
    </location>
</feature>
<dbReference type="GO" id="GO:0005886">
    <property type="term" value="C:plasma membrane"/>
    <property type="evidence" value="ECO:0007669"/>
    <property type="project" value="TreeGrafter"/>
</dbReference>
<sequence length="357" mass="40932">MCTTGFCSIIRYCFTICVLIYGFFHITLEMIQTFVPIGMLFVGLFSVGIFVIRIPPPDNEVVEAIVGKPLTEEAECPDEYYMKTVAHRGAGLDAPENSLIAFDMCHRKGCNAIEFDVALTLDSIPIVFHDDTLERMTDMDLIVSKTKWDELSKTDISVKHPFKERFVDTRIPTLYETIEQLLKSGQYMFIDVKDSSGKAVNIILNLYEKYPELYSKAIVSSFLPNLIYYIRRSNPRIVCSLAWRPHCFTHCSYSAATGVGDRRTSNILKYWLLCLFDIVHEWLLSRVTYYLLGISLILLHKDAISPRVVEQWQKKGVRVIAWTVNHPVEKQYFSRVVKITYMTDTLTGENSVHSSSN</sequence>